<protein>
    <submittedName>
        <fullName evidence="1">Uncharacterized protein</fullName>
    </submittedName>
</protein>
<proteinExistence type="predicted"/>
<organism evidence="1 2">
    <name type="scientific">Aureitalea marina</name>
    <dbReference type="NCBI Taxonomy" id="930804"/>
    <lineage>
        <taxon>Bacteria</taxon>
        <taxon>Pseudomonadati</taxon>
        <taxon>Bacteroidota</taxon>
        <taxon>Flavobacteriia</taxon>
        <taxon>Flavobacteriales</taxon>
        <taxon>Flavobacteriaceae</taxon>
        <taxon>Aureitalea</taxon>
    </lineage>
</organism>
<evidence type="ECO:0000313" key="2">
    <source>
        <dbReference type="Proteomes" id="UP000239800"/>
    </source>
</evidence>
<gene>
    <name evidence="1" type="ORF">BST85_03785</name>
</gene>
<keyword evidence="2" id="KW-1185">Reference proteome</keyword>
<dbReference type="EMBL" id="MQUB01000001">
    <property type="protein sequence ID" value="PQB04119.1"/>
    <property type="molecule type" value="Genomic_DNA"/>
</dbReference>
<name>A0A2S7KNA8_9FLAO</name>
<reference evidence="1 2" key="1">
    <citation type="submission" date="2016-11" db="EMBL/GenBank/DDBJ databases">
        <title>Trade-off between light-utilization and light-protection in marine flavobacteria.</title>
        <authorList>
            <person name="Kumagai Y."/>
        </authorList>
    </citation>
    <scope>NUCLEOTIDE SEQUENCE [LARGE SCALE GENOMIC DNA]</scope>
    <source>
        <strain evidence="1 2">NBRC 107741</strain>
    </source>
</reference>
<comment type="caution">
    <text evidence="1">The sequence shown here is derived from an EMBL/GenBank/DDBJ whole genome shotgun (WGS) entry which is preliminary data.</text>
</comment>
<sequence>MISYLNKKSIMIEDEYEIRGFYRPHFLSIFINGEFDVDLEKMSQKDLGTFVHEYTHYLQNISTVFGLRNSVYFFRYLFEVKQFVHQNQSINIPLKEFEISKALEEGKERFDFFHGHPKALHFEYESINWRLGKGVYQMGRFITR</sequence>
<dbReference type="Proteomes" id="UP000239800">
    <property type="component" value="Unassembled WGS sequence"/>
</dbReference>
<dbReference type="AlphaFoldDB" id="A0A2S7KNA8"/>
<evidence type="ECO:0000313" key="1">
    <source>
        <dbReference type="EMBL" id="PQB04119.1"/>
    </source>
</evidence>
<accession>A0A2S7KNA8</accession>